<feature type="transmembrane region" description="Helical" evidence="1">
    <location>
        <begin position="103"/>
        <end position="120"/>
    </location>
</feature>
<evidence type="ECO:0000313" key="3">
    <source>
        <dbReference type="EMBL" id="RMA97674.1"/>
    </source>
</evidence>
<feature type="transmembrane region" description="Helical" evidence="1">
    <location>
        <begin position="534"/>
        <end position="554"/>
    </location>
</feature>
<dbReference type="EMBL" id="REFO01000010">
    <property type="protein sequence ID" value="RMA97674.1"/>
    <property type="molecule type" value="Genomic_DNA"/>
</dbReference>
<dbReference type="InterPro" id="IPR021878">
    <property type="entry name" value="TgpA_N"/>
</dbReference>
<dbReference type="Pfam" id="PF11992">
    <property type="entry name" value="TgpA_N"/>
    <property type="match status" value="1"/>
</dbReference>
<sequence>MYSIKDIVNIFSYIASIIAFLSVMNFINPIYSIIFALFLGLSFYFEKKQKFPIKRVFLNILSIAIVLFSALQVSLENPVVPIVEALTVLLGIKLIEQKKFRDYMQIFLISVFLLAGRALLSIDITFLIYFLLLFFIVSVGIIFLTFYSQEENIYFTKNQFFSLLIKLLAIPLISIPATIFLFVILPRTDYPLLNFLNKSSSGITGFSDKVSLGDVSDIQEDNSIIFRVKMPKLNKEIYFRGITLDYFDGKTWHRRYKKPIKIFSISGEKFKSVVFLNPYGQNYLFGLNYPIRVYGVDNILYSDFTFKSRKTINKTIKYEVYSILKPKIKQTLENKYIYLQIPKNINPNIIKLAKRLRENKSVPEFIKNLKTFFRDFKYSLKNLPTGDDALYKFLFKTKSGNCEYFASATAILLRLNNIPARVVIGYKGGDYNDFGGYYAVFNKNAHSWVEYYYNGYWNTLDTTPSALPLELQKKELSFLFKLRLMFDTINYYYINFVIDFNFQKQVHLFKSVSKNISDIKSQIYLIIGFFKENIIYILLSGLISFVGVVLFRYYSIPIEERILNKFLKKLEKYGYLKKENEGLEEFINKIKEEDLKEKANTFVKEFESIYYKDKKLNKEEKTKLENLIKRI</sequence>
<feature type="transmembrane region" description="Helical" evidence="1">
    <location>
        <begin position="79"/>
        <end position="96"/>
    </location>
</feature>
<evidence type="ECO:0000259" key="2">
    <source>
        <dbReference type="SMART" id="SM00460"/>
    </source>
</evidence>
<keyword evidence="1" id="KW-1133">Transmembrane helix</keyword>
<dbReference type="AlphaFoldDB" id="A0A3M0BMH3"/>
<feature type="transmembrane region" description="Helical" evidence="1">
    <location>
        <begin position="30"/>
        <end position="45"/>
    </location>
</feature>
<proteinExistence type="predicted"/>
<dbReference type="InterPro" id="IPR052901">
    <property type="entry name" value="Bact_TGase-like"/>
</dbReference>
<dbReference type="Proteomes" id="UP000280842">
    <property type="component" value="Unassembled WGS sequence"/>
</dbReference>
<name>A0A3M0BMH3_9AQUI</name>
<keyword evidence="1" id="KW-0812">Transmembrane</keyword>
<feature type="transmembrane region" description="Helical" evidence="1">
    <location>
        <begin position="57"/>
        <end position="73"/>
    </location>
</feature>
<feature type="transmembrane region" description="Helical" evidence="1">
    <location>
        <begin position="126"/>
        <end position="148"/>
    </location>
</feature>
<dbReference type="OrthoDB" id="9804872at2"/>
<dbReference type="Gene3D" id="3.10.620.30">
    <property type="match status" value="1"/>
</dbReference>
<dbReference type="InterPro" id="IPR002931">
    <property type="entry name" value="Transglutaminase-like"/>
</dbReference>
<dbReference type="RefSeq" id="WP_121922450.1">
    <property type="nucleotide sequence ID" value="NZ_REFO01000010.1"/>
</dbReference>
<dbReference type="InterPro" id="IPR038765">
    <property type="entry name" value="Papain-like_cys_pep_sf"/>
</dbReference>
<keyword evidence="1" id="KW-0472">Membrane</keyword>
<keyword evidence="4" id="KW-1185">Reference proteome</keyword>
<protein>
    <submittedName>
        <fullName evidence="3">Transglutaminase superfamily protein</fullName>
    </submittedName>
</protein>
<feature type="transmembrane region" description="Helical" evidence="1">
    <location>
        <begin position="160"/>
        <end position="185"/>
    </location>
</feature>
<reference evidence="3 4" key="1">
    <citation type="submission" date="2018-10" db="EMBL/GenBank/DDBJ databases">
        <title>Genomic Encyclopedia of Archaeal and Bacterial Type Strains, Phase II (KMG-II): from individual species to whole genera.</title>
        <authorList>
            <person name="Goeker M."/>
        </authorList>
    </citation>
    <scope>NUCLEOTIDE SEQUENCE [LARGE SCALE GENOMIC DNA]</scope>
    <source>
        <strain evidence="3 4">VM1</strain>
    </source>
</reference>
<evidence type="ECO:0000256" key="1">
    <source>
        <dbReference type="SAM" id="Phobius"/>
    </source>
</evidence>
<feature type="domain" description="Transglutaminase-like" evidence="2">
    <location>
        <begin position="394"/>
        <end position="464"/>
    </location>
</feature>
<dbReference type="SUPFAM" id="SSF54001">
    <property type="entry name" value="Cysteine proteinases"/>
    <property type="match status" value="1"/>
</dbReference>
<evidence type="ECO:0000313" key="4">
    <source>
        <dbReference type="Proteomes" id="UP000280842"/>
    </source>
</evidence>
<dbReference type="PANTHER" id="PTHR42736:SF1">
    <property type="entry name" value="PROTEIN-GLUTAMINE GAMMA-GLUTAMYLTRANSFERASE"/>
    <property type="match status" value="1"/>
</dbReference>
<organism evidence="3 4">
    <name type="scientific">Hydrogenothermus marinus</name>
    <dbReference type="NCBI Taxonomy" id="133270"/>
    <lineage>
        <taxon>Bacteria</taxon>
        <taxon>Pseudomonadati</taxon>
        <taxon>Aquificota</taxon>
        <taxon>Aquificia</taxon>
        <taxon>Aquificales</taxon>
        <taxon>Hydrogenothermaceae</taxon>
        <taxon>Hydrogenothermus</taxon>
    </lineage>
</organism>
<dbReference type="SMART" id="SM00460">
    <property type="entry name" value="TGc"/>
    <property type="match status" value="1"/>
</dbReference>
<comment type="caution">
    <text evidence="3">The sequence shown here is derived from an EMBL/GenBank/DDBJ whole genome shotgun (WGS) entry which is preliminary data.</text>
</comment>
<dbReference type="PANTHER" id="PTHR42736">
    <property type="entry name" value="PROTEIN-GLUTAMINE GAMMA-GLUTAMYLTRANSFERASE"/>
    <property type="match status" value="1"/>
</dbReference>
<accession>A0A3M0BMH3</accession>
<dbReference type="Pfam" id="PF01841">
    <property type="entry name" value="Transglut_core"/>
    <property type="match status" value="1"/>
</dbReference>
<gene>
    <name evidence="3" type="ORF">CLV39_0295</name>
</gene>